<evidence type="ECO:0000256" key="2">
    <source>
        <dbReference type="ARBA" id="ARBA00022857"/>
    </source>
</evidence>
<name>A0A1L0D2M3_9ASCO</name>
<dbReference type="Proteomes" id="UP000182334">
    <property type="component" value="Chromosome II"/>
</dbReference>
<dbReference type="PROSITE" id="PS00061">
    <property type="entry name" value="ADH_SHORT"/>
    <property type="match status" value="1"/>
</dbReference>
<dbReference type="PRINTS" id="PR00081">
    <property type="entry name" value="GDHRDH"/>
</dbReference>
<dbReference type="GO" id="GO:0016491">
    <property type="term" value="F:oxidoreductase activity"/>
    <property type="evidence" value="ECO:0007669"/>
    <property type="project" value="UniProtKB-KW"/>
</dbReference>
<comment type="similarity">
    <text evidence="1">Belongs to the short-chain dehydrogenases/reductases (SDR) family.</text>
</comment>
<evidence type="ECO:0000313" key="4">
    <source>
        <dbReference type="EMBL" id="SGZ50208.1"/>
    </source>
</evidence>
<dbReference type="OrthoDB" id="47007at2759"/>
<dbReference type="InterPro" id="IPR052178">
    <property type="entry name" value="Sec_Metab_Biosynth_SDR"/>
</dbReference>
<dbReference type="InterPro" id="IPR002347">
    <property type="entry name" value="SDR_fam"/>
</dbReference>
<dbReference type="Gene3D" id="3.40.50.720">
    <property type="entry name" value="NAD(P)-binding Rossmann-like Domain"/>
    <property type="match status" value="1"/>
</dbReference>
<dbReference type="EMBL" id="LT635757">
    <property type="protein sequence ID" value="SGZ50208.1"/>
    <property type="molecule type" value="Genomic_DNA"/>
</dbReference>
<keyword evidence="2" id="KW-0521">NADP</keyword>
<dbReference type="PANTHER" id="PTHR43618">
    <property type="entry name" value="7-ALPHA-HYDROXYSTEROID DEHYDROGENASE"/>
    <property type="match status" value="1"/>
</dbReference>
<dbReference type="SUPFAM" id="SSF51735">
    <property type="entry name" value="NAD(P)-binding Rossmann-fold domains"/>
    <property type="match status" value="1"/>
</dbReference>
<organism evidence="4 5">
    <name type="scientific">Sungouiella intermedia</name>
    <dbReference type="NCBI Taxonomy" id="45354"/>
    <lineage>
        <taxon>Eukaryota</taxon>
        <taxon>Fungi</taxon>
        <taxon>Dikarya</taxon>
        <taxon>Ascomycota</taxon>
        <taxon>Saccharomycotina</taxon>
        <taxon>Pichiomycetes</taxon>
        <taxon>Metschnikowiaceae</taxon>
        <taxon>Sungouiella</taxon>
    </lineage>
</organism>
<sequence length="251" mass="26815">MIDLKNKNALVTGGSAGLGASVCRQLAAEGVNLAINYSSSKDRAEDLAAELRDQYKVKVVVIQADVFGGAKAAEKLVEDAAEQLGGLNIVISNAGWTKIVPYENLDALDDELWDGCFQANIKTHFYLFRAAKKIFDANIDSGTFIVSASLAGRIVYGSSIPYAVSKAGLIHLVRMLAQSQGPKVRVHAVCPGLLMTGWGQRFPQERVDLTIEKSPIKQLADVDETAAHFVFLCKLATSTGTVVGIDGGLFA</sequence>
<keyword evidence="5" id="KW-1185">Reference proteome</keyword>
<gene>
    <name evidence="4" type="ORF">SAMEA4029010_CIC11G00000002596</name>
</gene>
<evidence type="ECO:0000256" key="3">
    <source>
        <dbReference type="ARBA" id="ARBA00023002"/>
    </source>
</evidence>
<dbReference type="InterPro" id="IPR020904">
    <property type="entry name" value="Sc_DH/Rdtase_CS"/>
</dbReference>
<evidence type="ECO:0000256" key="1">
    <source>
        <dbReference type="ARBA" id="ARBA00006484"/>
    </source>
</evidence>
<dbReference type="STRING" id="45354.A0A1L0D2M3"/>
<protein>
    <submittedName>
        <fullName evidence="4">CIC11C00000002596</fullName>
    </submittedName>
</protein>
<dbReference type="PANTHER" id="PTHR43618:SF2">
    <property type="entry name" value="CHAIN DEHYDROGENASE, PUTATIVE (AFU_ORTHOLOGUE AFUA_6G06930)-RELATED"/>
    <property type="match status" value="1"/>
</dbReference>
<evidence type="ECO:0000313" key="5">
    <source>
        <dbReference type="Proteomes" id="UP000182334"/>
    </source>
</evidence>
<accession>A0A1L0D2M3</accession>
<dbReference type="PRINTS" id="PR00080">
    <property type="entry name" value="SDRFAMILY"/>
</dbReference>
<proteinExistence type="inferred from homology"/>
<reference evidence="4 5" key="1">
    <citation type="submission" date="2016-10" db="EMBL/GenBank/DDBJ databases">
        <authorList>
            <person name="de Groot N.N."/>
        </authorList>
    </citation>
    <scope>NUCLEOTIDE SEQUENCE [LARGE SCALE GENOMIC DNA]</scope>
    <source>
        <strain evidence="4 5">CBS 141442</strain>
    </source>
</reference>
<dbReference type="CDD" id="cd05233">
    <property type="entry name" value="SDR_c"/>
    <property type="match status" value="1"/>
</dbReference>
<keyword evidence="3" id="KW-0560">Oxidoreductase</keyword>
<dbReference type="InterPro" id="IPR036291">
    <property type="entry name" value="NAD(P)-bd_dom_sf"/>
</dbReference>
<dbReference type="AlphaFoldDB" id="A0A1L0D2M3"/>
<dbReference type="Pfam" id="PF13561">
    <property type="entry name" value="adh_short_C2"/>
    <property type="match status" value="1"/>
</dbReference>